<dbReference type="PANTHER" id="PTHR24346">
    <property type="entry name" value="MAP/MICROTUBULE AFFINITY-REGULATING KINASE"/>
    <property type="match status" value="1"/>
</dbReference>
<reference evidence="10 11" key="1">
    <citation type="submission" date="2010-05" db="EMBL/GenBank/DDBJ databases">
        <title>The Genome Sequence of Thecamonas trahens ATCC 50062.</title>
        <authorList>
            <consortium name="The Broad Institute Genome Sequencing Platform"/>
            <person name="Russ C."/>
            <person name="Cuomo C."/>
            <person name="Shea T."/>
            <person name="Young S.K."/>
            <person name="Zeng Q."/>
            <person name="Koehrsen M."/>
            <person name="Haas B."/>
            <person name="Borodovsky M."/>
            <person name="Guigo R."/>
            <person name="Alvarado L."/>
            <person name="Berlin A."/>
            <person name="Bochicchio J."/>
            <person name="Borenstein D."/>
            <person name="Chapman S."/>
            <person name="Chen Z."/>
            <person name="Freedman E."/>
            <person name="Gellesch M."/>
            <person name="Goldberg J."/>
            <person name="Griggs A."/>
            <person name="Gujja S."/>
            <person name="Heilman E."/>
            <person name="Heiman D."/>
            <person name="Hepburn T."/>
            <person name="Howarth C."/>
            <person name="Jen D."/>
            <person name="Larson L."/>
            <person name="Mehta T."/>
            <person name="Park D."/>
            <person name="Pearson M."/>
            <person name="Roberts A."/>
            <person name="Saif S."/>
            <person name="Shenoy N."/>
            <person name="Sisk P."/>
            <person name="Stolte C."/>
            <person name="Sykes S."/>
            <person name="Thomson T."/>
            <person name="Walk T."/>
            <person name="White J."/>
            <person name="Yandava C."/>
            <person name="Burger G."/>
            <person name="Gray M.W."/>
            <person name="Holland P.W.H."/>
            <person name="King N."/>
            <person name="Lang F.B.F."/>
            <person name="Roger A.J."/>
            <person name="Ruiz-Trillo I."/>
            <person name="Lander E."/>
            <person name="Nusbaum C."/>
        </authorList>
    </citation>
    <scope>NUCLEOTIDE SEQUENCE [LARGE SCALE GENOMIC DNA]</scope>
    <source>
        <strain evidence="10 11">ATCC 50062</strain>
    </source>
</reference>
<evidence type="ECO:0000256" key="5">
    <source>
        <dbReference type="ARBA" id="ARBA00022840"/>
    </source>
</evidence>
<dbReference type="SMART" id="SM00091">
    <property type="entry name" value="PAS"/>
    <property type="match status" value="3"/>
</dbReference>
<keyword evidence="2" id="KW-0808">Transferase</keyword>
<evidence type="ECO:0000313" key="10">
    <source>
        <dbReference type="EMBL" id="KNC48531.1"/>
    </source>
</evidence>
<proteinExistence type="predicted"/>
<keyword evidence="5 6" id="KW-0067">ATP-binding</keyword>
<sequence>MSVSGQTPQIGSSVASPNSTSPVTMGSVGTAGTSSPSSSSVCPAKRAPSEDTIASIHSEDVKRSKGNDSGGYSGRATAAPASATAASSGGCPVAGHGGMPVSPPLEPEAGAACAAGASKQRSRRRHHKKKKSHNSVSRRVAKSRAAAMSISKTMTIQQGFQGVITATSDSIIRSANPYAARMFGWKSDELAGERLEVLMPVHFAEQHHTFIRRHEERGANRAIGITRRVEGLHLKGHTFNMLLHVTELTTTEGAPLYVALVEHDDTPTGHTVIDTSGIITYVNNSMTDIFGYSKLELEGFNVKKLMPEPYSSAHDGFLTSYIETGVKKVLDKVRHVPGLHKNGLLFPISLRVKELRTDDGQRFEALIDRVEDMECMMTFDSSGIIKSVTPSFRLMYGYESRELVGHHVSKLLGDMRSYEMSTASFEAMAKSLAEFESEMQRLKLGSRRLVSYHKDGSEFVVCLTIDDYFPLELVRSSSSSADSHVDSLASAGGEASDRSVASVDRSTRMFSAFFTPWIDPADVRSGGESPSSSSPPDANDVWRAAGEEATIEVSHPALAKYSFSRLLGKGSSGEVRLATVKATGELRAIKIVRTDKLEPDSIDLIRLHNEIALLKVCDHENVVKLFDVVETETRLYLVMEYIDGSDLVHLWHYDNPLEPGLTEDEARRLLIPIVQAIHYLHRNNIVHRDIKLDNVMVNSAGDVKLVDFGFATTIESGQLLSSWCGTPFYASPACFLHTPYDQRADIWSLGVLLYLLMEGQMPFETPQAIVAGSYYLPPKWSPALRDLMSNMLVVNEAHRFTISDVALHPWLRGQSTL</sequence>
<dbReference type="STRING" id="461836.A0A0L0D8Y2"/>
<dbReference type="FunFam" id="1.10.510.10:FF:000571">
    <property type="entry name" value="Maternal embryonic leucine zipper kinase"/>
    <property type="match status" value="1"/>
</dbReference>
<keyword evidence="11" id="KW-1185">Reference proteome</keyword>
<dbReference type="InterPro" id="IPR000719">
    <property type="entry name" value="Prot_kinase_dom"/>
</dbReference>
<dbReference type="SUPFAM" id="SSF56112">
    <property type="entry name" value="Protein kinase-like (PK-like)"/>
    <property type="match status" value="1"/>
</dbReference>
<dbReference type="GO" id="GO:0004674">
    <property type="term" value="F:protein serine/threonine kinase activity"/>
    <property type="evidence" value="ECO:0007669"/>
    <property type="project" value="UniProtKB-KW"/>
</dbReference>
<dbReference type="AlphaFoldDB" id="A0A0L0D8Y2"/>
<feature type="compositionally biased region" description="Basic residues" evidence="7">
    <location>
        <begin position="120"/>
        <end position="133"/>
    </location>
</feature>
<feature type="compositionally biased region" description="Low complexity" evidence="7">
    <location>
        <begin position="109"/>
        <end position="119"/>
    </location>
</feature>
<dbReference type="PROSITE" id="PS50011">
    <property type="entry name" value="PROTEIN_KINASE_DOM"/>
    <property type="match status" value="1"/>
</dbReference>
<dbReference type="InterPro" id="IPR011009">
    <property type="entry name" value="Kinase-like_dom_sf"/>
</dbReference>
<feature type="binding site" evidence="6">
    <location>
        <position position="590"/>
    </location>
    <ligand>
        <name>ATP</name>
        <dbReference type="ChEBI" id="CHEBI:30616"/>
    </ligand>
</feature>
<dbReference type="Proteomes" id="UP000054408">
    <property type="component" value="Unassembled WGS sequence"/>
</dbReference>
<dbReference type="InterPro" id="IPR000014">
    <property type="entry name" value="PAS"/>
</dbReference>
<feature type="compositionally biased region" description="Polar residues" evidence="7">
    <location>
        <begin position="1"/>
        <end position="24"/>
    </location>
</feature>
<dbReference type="Pfam" id="PF13426">
    <property type="entry name" value="PAS_9"/>
    <property type="match status" value="1"/>
</dbReference>
<feature type="compositionally biased region" description="Low complexity" evidence="7">
    <location>
        <begin position="27"/>
        <end position="44"/>
    </location>
</feature>
<dbReference type="OrthoDB" id="17792at2759"/>
<gene>
    <name evidence="10" type="ORF">AMSG_04975</name>
</gene>
<accession>A0A0L0D8Y2</accession>
<dbReference type="FunFam" id="3.30.200.20:FF:000003">
    <property type="entry name" value="Non-specific serine/threonine protein kinase"/>
    <property type="match status" value="1"/>
</dbReference>
<dbReference type="PROSITE" id="PS50112">
    <property type="entry name" value="PAS"/>
    <property type="match status" value="1"/>
</dbReference>
<evidence type="ECO:0000256" key="3">
    <source>
        <dbReference type="ARBA" id="ARBA00022741"/>
    </source>
</evidence>
<evidence type="ECO:0000256" key="7">
    <source>
        <dbReference type="SAM" id="MobiDB-lite"/>
    </source>
</evidence>
<protein>
    <submittedName>
        <fullName evidence="10">CAMK/CAMKL protein kinase</fullName>
    </submittedName>
</protein>
<dbReference type="InterPro" id="IPR008271">
    <property type="entry name" value="Ser/Thr_kinase_AS"/>
</dbReference>
<keyword evidence="4 10" id="KW-0418">Kinase</keyword>
<dbReference type="RefSeq" id="XP_013758639.1">
    <property type="nucleotide sequence ID" value="XM_013903185.1"/>
</dbReference>
<dbReference type="InterPro" id="IPR017441">
    <property type="entry name" value="Protein_kinase_ATP_BS"/>
</dbReference>
<dbReference type="CDD" id="cd00130">
    <property type="entry name" value="PAS"/>
    <property type="match status" value="2"/>
</dbReference>
<feature type="compositionally biased region" description="Basic and acidic residues" evidence="7">
    <location>
        <begin position="57"/>
        <end position="66"/>
    </location>
</feature>
<dbReference type="eggNOG" id="KOG0586">
    <property type="taxonomic scope" value="Eukaryota"/>
</dbReference>
<dbReference type="Gene3D" id="1.10.510.10">
    <property type="entry name" value="Transferase(Phosphotransferase) domain 1"/>
    <property type="match status" value="1"/>
</dbReference>
<evidence type="ECO:0000256" key="4">
    <source>
        <dbReference type="ARBA" id="ARBA00022777"/>
    </source>
</evidence>
<dbReference type="EMBL" id="GL349451">
    <property type="protein sequence ID" value="KNC48531.1"/>
    <property type="molecule type" value="Genomic_DNA"/>
</dbReference>
<dbReference type="GO" id="GO:0005524">
    <property type="term" value="F:ATP binding"/>
    <property type="evidence" value="ECO:0007669"/>
    <property type="project" value="UniProtKB-UniRule"/>
</dbReference>
<evidence type="ECO:0000313" key="11">
    <source>
        <dbReference type="Proteomes" id="UP000054408"/>
    </source>
</evidence>
<dbReference type="NCBIfam" id="TIGR00229">
    <property type="entry name" value="sensory_box"/>
    <property type="match status" value="3"/>
</dbReference>
<feature type="region of interest" description="Disordered" evidence="7">
    <location>
        <begin position="98"/>
        <end position="143"/>
    </location>
</feature>
<organism evidence="10 11">
    <name type="scientific">Thecamonas trahens ATCC 50062</name>
    <dbReference type="NCBI Taxonomy" id="461836"/>
    <lineage>
        <taxon>Eukaryota</taxon>
        <taxon>Apusozoa</taxon>
        <taxon>Apusomonadida</taxon>
        <taxon>Apusomonadidae</taxon>
        <taxon>Thecamonas</taxon>
    </lineage>
</organism>
<feature type="region of interest" description="Disordered" evidence="7">
    <location>
        <begin position="1"/>
        <end position="77"/>
    </location>
</feature>
<evidence type="ECO:0000259" key="8">
    <source>
        <dbReference type="PROSITE" id="PS50011"/>
    </source>
</evidence>
<dbReference type="FunFam" id="3.30.450.20:FF:000060">
    <property type="entry name" value="Sensor protein FixL"/>
    <property type="match status" value="1"/>
</dbReference>
<keyword evidence="1" id="KW-0723">Serine/threonine-protein kinase</keyword>
<feature type="domain" description="Protein kinase" evidence="8">
    <location>
        <begin position="561"/>
        <end position="811"/>
    </location>
</feature>
<evidence type="ECO:0000256" key="2">
    <source>
        <dbReference type="ARBA" id="ARBA00022679"/>
    </source>
</evidence>
<dbReference type="SUPFAM" id="SSF55785">
    <property type="entry name" value="PYP-like sensor domain (PAS domain)"/>
    <property type="match status" value="3"/>
</dbReference>
<feature type="domain" description="PAS" evidence="9">
    <location>
        <begin position="272"/>
        <end position="325"/>
    </location>
</feature>
<dbReference type="InterPro" id="IPR035965">
    <property type="entry name" value="PAS-like_dom_sf"/>
</dbReference>
<evidence type="ECO:0000259" key="9">
    <source>
        <dbReference type="PROSITE" id="PS50112"/>
    </source>
</evidence>
<evidence type="ECO:0000256" key="6">
    <source>
        <dbReference type="PROSITE-ProRule" id="PRU10141"/>
    </source>
</evidence>
<dbReference type="GO" id="GO:0005737">
    <property type="term" value="C:cytoplasm"/>
    <property type="evidence" value="ECO:0007669"/>
    <property type="project" value="TreeGrafter"/>
</dbReference>
<dbReference type="OMA" id="WILEEIY"/>
<dbReference type="PROSITE" id="PS00108">
    <property type="entry name" value="PROTEIN_KINASE_ST"/>
    <property type="match status" value="1"/>
</dbReference>
<dbReference type="PANTHER" id="PTHR24346:SF30">
    <property type="entry name" value="MATERNAL EMBRYONIC LEUCINE ZIPPER KINASE"/>
    <property type="match status" value="1"/>
</dbReference>
<dbReference type="InterPro" id="IPR013767">
    <property type="entry name" value="PAS_fold"/>
</dbReference>
<keyword evidence="3 6" id="KW-0547">Nucleotide-binding</keyword>
<evidence type="ECO:0000256" key="1">
    <source>
        <dbReference type="ARBA" id="ARBA00022527"/>
    </source>
</evidence>
<dbReference type="SMART" id="SM00220">
    <property type="entry name" value="S_TKc"/>
    <property type="match status" value="1"/>
</dbReference>
<dbReference type="GeneID" id="25564487"/>
<dbReference type="Gene3D" id="3.30.450.20">
    <property type="entry name" value="PAS domain"/>
    <property type="match status" value="3"/>
</dbReference>
<dbReference type="Pfam" id="PF13188">
    <property type="entry name" value="PAS_8"/>
    <property type="match status" value="1"/>
</dbReference>
<name>A0A0L0D8Y2_THETB</name>
<feature type="compositionally biased region" description="Low complexity" evidence="7">
    <location>
        <begin position="134"/>
        <end position="143"/>
    </location>
</feature>
<dbReference type="GO" id="GO:0035556">
    <property type="term" value="P:intracellular signal transduction"/>
    <property type="evidence" value="ECO:0007669"/>
    <property type="project" value="TreeGrafter"/>
</dbReference>
<dbReference type="Pfam" id="PF00069">
    <property type="entry name" value="Pkinase"/>
    <property type="match status" value="1"/>
</dbReference>
<dbReference type="GO" id="GO:0006355">
    <property type="term" value="P:regulation of DNA-templated transcription"/>
    <property type="evidence" value="ECO:0007669"/>
    <property type="project" value="InterPro"/>
</dbReference>
<dbReference type="Pfam" id="PF00989">
    <property type="entry name" value="PAS"/>
    <property type="match status" value="1"/>
</dbReference>
<dbReference type="PROSITE" id="PS00107">
    <property type="entry name" value="PROTEIN_KINASE_ATP"/>
    <property type="match status" value="1"/>
</dbReference>